<dbReference type="AlphaFoldDB" id="A0A173G7S8"/>
<evidence type="ECO:0000313" key="2">
    <source>
        <dbReference type="EMBL" id="ANH22192.1"/>
    </source>
</evidence>
<sequence>MASIKMFVLFAIIALSWSAATAIVFPQVIPPTAAWATMSHPCLQYCMLQQPFTMTGSPFTSMIMQQRWALFLLQQQAVPIVSSPATAWLQQQCNCAAVSQMIQQQQLAAQMSYIFNPMATAMQLSYLNNPMAAAMQVPYWASPMAAATQLSYLTNPMTATMQLPYLYNPMASTMQLSSMFNPVSTAMQMASVFNPFAMASPANYFHRCATGACF</sequence>
<feature type="signal peptide" evidence="1">
    <location>
        <begin position="1"/>
        <end position="22"/>
    </location>
</feature>
<dbReference type="EMBL" id="KX265134">
    <property type="protein sequence ID" value="ANH22192.1"/>
    <property type="molecule type" value="Genomic_DNA"/>
</dbReference>
<feature type="chain" id="PRO_5008006318" evidence="1">
    <location>
        <begin position="23"/>
        <end position="214"/>
    </location>
</feature>
<proteinExistence type="predicted"/>
<reference evidence="2" key="1">
    <citation type="journal article" date="2016" name="Genome Biol. Evol.">
        <title>Teff, an orphan cereal in the Chloridoideae, provides insights into the evolution of storage proteins in grasses.</title>
        <authorList>
            <person name="Zhang W."/>
            <person name="Xu J."/>
            <person name="Bennetzen J.L."/>
            <person name="Messing J."/>
        </authorList>
    </citation>
    <scope>NUCLEOTIDE SEQUENCE</scope>
    <source>
        <strain evidence="2">Etd2.6</strain>
    </source>
</reference>
<keyword evidence="1" id="KW-0732">Signal</keyword>
<evidence type="ECO:0000256" key="1">
    <source>
        <dbReference type="SAM" id="SignalP"/>
    </source>
</evidence>
<protein>
    <submittedName>
        <fullName evidence="2">Putative storage protein</fullName>
    </submittedName>
</protein>
<accession>A0A173G7S8</accession>
<organism evidence="2">
    <name type="scientific">Eragrostis tef</name>
    <name type="common">Teff</name>
    <name type="synonym">Poa tef</name>
    <dbReference type="NCBI Taxonomy" id="110835"/>
    <lineage>
        <taxon>Eukaryota</taxon>
        <taxon>Viridiplantae</taxon>
        <taxon>Streptophyta</taxon>
        <taxon>Embryophyta</taxon>
        <taxon>Tracheophyta</taxon>
        <taxon>Spermatophyta</taxon>
        <taxon>Magnoliopsida</taxon>
        <taxon>Liliopsida</taxon>
        <taxon>Poales</taxon>
        <taxon>Poaceae</taxon>
        <taxon>PACMAD clade</taxon>
        <taxon>Chloridoideae</taxon>
        <taxon>Eragrostideae</taxon>
        <taxon>Eragrostidinae</taxon>
        <taxon>Eragrostis</taxon>
    </lineage>
</organism>
<name>A0A173G7S8_ERATE</name>